<name>A0A4Z0Q9M2_9BACT</name>
<protein>
    <submittedName>
        <fullName evidence="3">Alpha/beta fold hydrolase</fullName>
    </submittedName>
</protein>
<sequence length="293" mass="33573">MLAVKRRVHYDLEHQYVDTNGIRLHVVQCGPTDGPLVILLHGFPEFWYAWHRQLHPLAAAGYRVWAPDQRGYNLSDKPHRVADYRLDTLARDVLGLLDAAGQRQAFVVGHDWGAAVAWHLATHYPERVRKLAVLNVPHPSVMFRTLRRSAEQLRKSWYIFFFQLPWLPEWLVRRNNWAAGRQALAGTSRRGTFSTADLAEYVAAWRQPGAMRSMINWYRAAVRTPGQLPAVGRVTVPTQIIWGVKDAFLKRDMAEQSLLLCDQAQLTYLPASHWVQHEEADAVTALLLRTFAV</sequence>
<dbReference type="InterPro" id="IPR029058">
    <property type="entry name" value="AB_hydrolase_fold"/>
</dbReference>
<dbReference type="SUPFAM" id="SSF53474">
    <property type="entry name" value="alpha/beta-Hydrolases"/>
    <property type="match status" value="1"/>
</dbReference>
<dbReference type="GO" id="GO:0016787">
    <property type="term" value="F:hydrolase activity"/>
    <property type="evidence" value="ECO:0007669"/>
    <property type="project" value="UniProtKB-KW"/>
</dbReference>
<evidence type="ECO:0000313" key="3">
    <source>
        <dbReference type="EMBL" id="TGE25761.1"/>
    </source>
</evidence>
<dbReference type="OrthoDB" id="9773293at2"/>
<organism evidence="3 4">
    <name type="scientific">Hymenobacter aquaticus</name>
    <dbReference type="NCBI Taxonomy" id="1867101"/>
    <lineage>
        <taxon>Bacteria</taxon>
        <taxon>Pseudomonadati</taxon>
        <taxon>Bacteroidota</taxon>
        <taxon>Cytophagia</taxon>
        <taxon>Cytophagales</taxon>
        <taxon>Hymenobacteraceae</taxon>
        <taxon>Hymenobacter</taxon>
    </lineage>
</organism>
<reference evidence="3 4" key="1">
    <citation type="submission" date="2019-04" db="EMBL/GenBank/DDBJ databases">
        <authorList>
            <person name="Feng G."/>
            <person name="Zhang J."/>
            <person name="Zhu H."/>
        </authorList>
    </citation>
    <scope>NUCLEOTIDE SEQUENCE [LARGE SCALE GENOMIC DNA]</scope>
    <source>
        <strain evidence="3 4">JCM 31653</strain>
    </source>
</reference>
<keyword evidence="4" id="KW-1185">Reference proteome</keyword>
<dbReference type="Gene3D" id="3.40.50.1820">
    <property type="entry name" value="alpha/beta hydrolase"/>
    <property type="match status" value="1"/>
</dbReference>
<feature type="domain" description="AB hydrolase-1" evidence="2">
    <location>
        <begin position="35"/>
        <end position="279"/>
    </location>
</feature>
<keyword evidence="1 3" id="KW-0378">Hydrolase</keyword>
<dbReference type="AlphaFoldDB" id="A0A4Z0Q9M2"/>
<dbReference type="Proteomes" id="UP000297549">
    <property type="component" value="Unassembled WGS sequence"/>
</dbReference>
<dbReference type="InterPro" id="IPR000639">
    <property type="entry name" value="Epox_hydrolase-like"/>
</dbReference>
<gene>
    <name evidence="3" type="ORF">E5K00_11385</name>
</gene>
<dbReference type="Pfam" id="PF00561">
    <property type="entry name" value="Abhydrolase_1"/>
    <property type="match status" value="1"/>
</dbReference>
<dbReference type="EMBL" id="SRLC01000001">
    <property type="protein sequence ID" value="TGE25761.1"/>
    <property type="molecule type" value="Genomic_DNA"/>
</dbReference>
<evidence type="ECO:0000256" key="1">
    <source>
        <dbReference type="ARBA" id="ARBA00022801"/>
    </source>
</evidence>
<evidence type="ECO:0000313" key="4">
    <source>
        <dbReference type="Proteomes" id="UP000297549"/>
    </source>
</evidence>
<dbReference type="PANTHER" id="PTHR43329">
    <property type="entry name" value="EPOXIDE HYDROLASE"/>
    <property type="match status" value="1"/>
</dbReference>
<proteinExistence type="predicted"/>
<dbReference type="PRINTS" id="PR00111">
    <property type="entry name" value="ABHYDROLASE"/>
</dbReference>
<evidence type="ECO:0000259" key="2">
    <source>
        <dbReference type="Pfam" id="PF00561"/>
    </source>
</evidence>
<dbReference type="RefSeq" id="WP_135463338.1">
    <property type="nucleotide sequence ID" value="NZ_SRLC01000001.1"/>
</dbReference>
<dbReference type="InterPro" id="IPR000073">
    <property type="entry name" value="AB_hydrolase_1"/>
</dbReference>
<comment type="caution">
    <text evidence="3">The sequence shown here is derived from an EMBL/GenBank/DDBJ whole genome shotgun (WGS) entry which is preliminary data.</text>
</comment>
<dbReference type="PRINTS" id="PR00412">
    <property type="entry name" value="EPOXHYDRLASE"/>
</dbReference>
<accession>A0A4Z0Q9M2</accession>